<accession>X0WW51</accession>
<comment type="caution">
    <text evidence="1">The sequence shown here is derived from an EMBL/GenBank/DDBJ whole genome shotgun (WGS) entry which is preliminary data.</text>
</comment>
<name>X0WW51_9ZZZZ</name>
<protein>
    <recommendedName>
        <fullName evidence="2">ADP-ribosylglycohydrolase family protein</fullName>
    </recommendedName>
</protein>
<dbReference type="AlphaFoldDB" id="X0WW51"/>
<dbReference type="Gene3D" id="1.10.4080.10">
    <property type="entry name" value="ADP-ribosylation/Crystallin J1"/>
    <property type="match status" value="1"/>
</dbReference>
<proteinExistence type="predicted"/>
<reference evidence="1" key="1">
    <citation type="journal article" date="2014" name="Front. Microbiol.">
        <title>High frequency of phylogenetically diverse reductive dehalogenase-homologous genes in deep subseafloor sedimentary metagenomes.</title>
        <authorList>
            <person name="Kawai M."/>
            <person name="Futagami T."/>
            <person name="Toyoda A."/>
            <person name="Takaki Y."/>
            <person name="Nishi S."/>
            <person name="Hori S."/>
            <person name="Arai W."/>
            <person name="Tsubouchi T."/>
            <person name="Morono Y."/>
            <person name="Uchiyama I."/>
            <person name="Ito T."/>
            <person name="Fujiyama A."/>
            <person name="Inagaki F."/>
            <person name="Takami H."/>
        </authorList>
    </citation>
    <scope>NUCLEOTIDE SEQUENCE</scope>
    <source>
        <strain evidence="1">Expedition CK06-06</strain>
    </source>
</reference>
<dbReference type="InterPro" id="IPR036705">
    <property type="entry name" value="Ribosyl_crysJ1_sf"/>
</dbReference>
<evidence type="ECO:0000313" key="1">
    <source>
        <dbReference type="EMBL" id="GAG35214.1"/>
    </source>
</evidence>
<dbReference type="SUPFAM" id="SSF101478">
    <property type="entry name" value="ADP-ribosylglycohydrolase"/>
    <property type="match status" value="1"/>
</dbReference>
<dbReference type="EMBL" id="BARS01043026">
    <property type="protein sequence ID" value="GAG35214.1"/>
    <property type="molecule type" value="Genomic_DNA"/>
</dbReference>
<sequence length="54" mass="5932">GYDADTVASMAGNLVGAYLGEEVFPDRWREDLKYAAELRPLAGRLVGRSISSMR</sequence>
<organism evidence="1">
    <name type="scientific">marine sediment metagenome</name>
    <dbReference type="NCBI Taxonomy" id="412755"/>
    <lineage>
        <taxon>unclassified sequences</taxon>
        <taxon>metagenomes</taxon>
        <taxon>ecological metagenomes</taxon>
    </lineage>
</organism>
<gene>
    <name evidence="1" type="ORF">S01H1_65199</name>
</gene>
<feature type="non-terminal residue" evidence="1">
    <location>
        <position position="1"/>
    </location>
</feature>
<evidence type="ECO:0008006" key="2">
    <source>
        <dbReference type="Google" id="ProtNLM"/>
    </source>
</evidence>